<reference evidence="1" key="1">
    <citation type="submission" date="2019-11" db="UniProtKB">
        <authorList>
            <consortium name="WormBaseParasite"/>
        </authorList>
    </citation>
    <scope>IDENTIFICATION</scope>
</reference>
<sequence>MSLCVLMACEDAEQPTKEKYEWGAVYNERRGQRGLGYSTVATYGGQTYWTILASGSTLSLCSPMACDEDIQPARDGHFLEVFYNEQLSHLGGLGLKELDLWLWLVIGH</sequence>
<dbReference type="WBParaSite" id="MCU_013759-RA">
    <property type="protein sequence ID" value="MCU_013759-RA"/>
    <property type="gene ID" value="MCU_013759"/>
</dbReference>
<dbReference type="AlphaFoldDB" id="A0A5K3FZN7"/>
<proteinExistence type="predicted"/>
<evidence type="ECO:0000313" key="1">
    <source>
        <dbReference type="WBParaSite" id="MCU_013759-RA"/>
    </source>
</evidence>
<protein>
    <submittedName>
        <fullName evidence="1">Lipoprotein</fullName>
    </submittedName>
</protein>
<name>A0A5K3FZN7_MESCO</name>
<accession>A0A5K3FZN7</accession>
<organism evidence="1">
    <name type="scientific">Mesocestoides corti</name>
    <name type="common">Flatworm</name>
    <dbReference type="NCBI Taxonomy" id="53468"/>
    <lineage>
        <taxon>Eukaryota</taxon>
        <taxon>Metazoa</taxon>
        <taxon>Spiralia</taxon>
        <taxon>Lophotrochozoa</taxon>
        <taxon>Platyhelminthes</taxon>
        <taxon>Cestoda</taxon>
        <taxon>Eucestoda</taxon>
        <taxon>Cyclophyllidea</taxon>
        <taxon>Mesocestoididae</taxon>
        <taxon>Mesocestoides</taxon>
    </lineage>
</organism>